<organism evidence="1 2">
    <name type="scientific">Diversispora epigaea</name>
    <dbReference type="NCBI Taxonomy" id="1348612"/>
    <lineage>
        <taxon>Eukaryota</taxon>
        <taxon>Fungi</taxon>
        <taxon>Fungi incertae sedis</taxon>
        <taxon>Mucoromycota</taxon>
        <taxon>Glomeromycotina</taxon>
        <taxon>Glomeromycetes</taxon>
        <taxon>Diversisporales</taxon>
        <taxon>Diversisporaceae</taxon>
        <taxon>Diversispora</taxon>
    </lineage>
</organism>
<gene>
    <name evidence="1" type="ORF">Glove_109g254</name>
</gene>
<protein>
    <submittedName>
        <fullName evidence="1">Uncharacterized protein</fullName>
    </submittedName>
</protein>
<evidence type="ECO:0000313" key="1">
    <source>
        <dbReference type="EMBL" id="RHZ82294.1"/>
    </source>
</evidence>
<accession>A0A397JAV4</accession>
<dbReference type="EMBL" id="PQFF01000102">
    <property type="protein sequence ID" value="RHZ82294.1"/>
    <property type="molecule type" value="Genomic_DNA"/>
</dbReference>
<sequence length="73" mass="8300">MSRARLQHDSISNMQLSRLEGNNGTLNIAELACNNYENYEENELENDENNDIQEELLQNTRVRGTNSGSRGQS</sequence>
<keyword evidence="2" id="KW-1185">Reference proteome</keyword>
<dbReference type="Proteomes" id="UP000266861">
    <property type="component" value="Unassembled WGS sequence"/>
</dbReference>
<evidence type="ECO:0000313" key="2">
    <source>
        <dbReference type="Proteomes" id="UP000266861"/>
    </source>
</evidence>
<proteinExistence type="predicted"/>
<reference evidence="1 2" key="1">
    <citation type="submission" date="2018-08" db="EMBL/GenBank/DDBJ databases">
        <title>Genome and evolution of the arbuscular mycorrhizal fungus Diversispora epigaea (formerly Glomus versiforme) and its bacterial endosymbionts.</title>
        <authorList>
            <person name="Sun X."/>
            <person name="Fei Z."/>
            <person name="Harrison M."/>
        </authorList>
    </citation>
    <scope>NUCLEOTIDE SEQUENCE [LARGE SCALE GENOMIC DNA]</scope>
    <source>
        <strain evidence="1 2">IT104</strain>
    </source>
</reference>
<comment type="caution">
    <text evidence="1">The sequence shown here is derived from an EMBL/GenBank/DDBJ whole genome shotgun (WGS) entry which is preliminary data.</text>
</comment>
<name>A0A397JAV4_9GLOM</name>
<dbReference type="AlphaFoldDB" id="A0A397JAV4"/>